<gene>
    <name evidence="1" type="ORF">EOD39_6713</name>
</gene>
<evidence type="ECO:0000313" key="1">
    <source>
        <dbReference type="EMBL" id="RXM31748.1"/>
    </source>
</evidence>
<organism evidence="1 2">
    <name type="scientific">Acipenser ruthenus</name>
    <name type="common">Sterlet sturgeon</name>
    <dbReference type="NCBI Taxonomy" id="7906"/>
    <lineage>
        <taxon>Eukaryota</taxon>
        <taxon>Metazoa</taxon>
        <taxon>Chordata</taxon>
        <taxon>Craniata</taxon>
        <taxon>Vertebrata</taxon>
        <taxon>Euteleostomi</taxon>
        <taxon>Actinopterygii</taxon>
        <taxon>Chondrostei</taxon>
        <taxon>Acipenseriformes</taxon>
        <taxon>Acipenseridae</taxon>
        <taxon>Acipenser</taxon>
    </lineage>
</organism>
<keyword evidence="2" id="KW-1185">Reference proteome</keyword>
<dbReference type="Proteomes" id="UP000289886">
    <property type="component" value="Unassembled WGS sequence"/>
</dbReference>
<dbReference type="AlphaFoldDB" id="A0A444U9A8"/>
<reference evidence="1 2" key="1">
    <citation type="submission" date="2019-01" db="EMBL/GenBank/DDBJ databases">
        <title>Draft Genome and Complete Hox-Cluster Characterization of the Sterlet Sturgeon (Acipenser ruthenus).</title>
        <authorList>
            <person name="Wei Q."/>
        </authorList>
    </citation>
    <scope>NUCLEOTIDE SEQUENCE [LARGE SCALE GENOMIC DNA]</scope>
    <source>
        <strain evidence="1">WHYD16114868_AA</strain>
        <tissue evidence="1">Blood</tissue>
    </source>
</reference>
<proteinExistence type="predicted"/>
<evidence type="ECO:0000313" key="2">
    <source>
        <dbReference type="Proteomes" id="UP000289886"/>
    </source>
</evidence>
<dbReference type="EMBL" id="SCEB01215018">
    <property type="protein sequence ID" value="RXM31748.1"/>
    <property type="molecule type" value="Genomic_DNA"/>
</dbReference>
<protein>
    <submittedName>
        <fullName evidence="1">Uncharacterized protein</fullName>
    </submittedName>
</protein>
<name>A0A444U9A8_ACIRT</name>
<comment type="caution">
    <text evidence="1">The sequence shown here is derived from an EMBL/GenBank/DDBJ whole genome shotgun (WGS) entry which is preliminary data.</text>
</comment>
<sequence>MCSEPTLGTDTECTWYQPSVPTRDWGPTLGTDLVELGTGTWYQTGSPGTITLYRHRASVLTIGTDNQYGHGALGTDMGPWYRHSEPTLGTEAVTSNSQARTGTINAAIASGMLAGMPNCKSATS</sequence>
<accession>A0A444U9A8</accession>